<keyword evidence="4 9" id="KW-0812">Transmembrane</keyword>
<evidence type="ECO:0000256" key="1">
    <source>
        <dbReference type="ARBA" id="ARBA00004127"/>
    </source>
</evidence>
<evidence type="ECO:0000256" key="7">
    <source>
        <dbReference type="ARBA" id="ARBA00023136"/>
    </source>
</evidence>
<keyword evidence="12" id="KW-1185">Reference proteome</keyword>
<dbReference type="PANTHER" id="PTHR31503:SF10">
    <property type="entry name" value="VNX1 PROTEIN"/>
    <property type="match status" value="1"/>
</dbReference>
<evidence type="ECO:0000256" key="3">
    <source>
        <dbReference type="ARBA" id="ARBA00022448"/>
    </source>
</evidence>
<evidence type="ECO:0000256" key="5">
    <source>
        <dbReference type="ARBA" id="ARBA00022989"/>
    </source>
</evidence>
<organism evidence="11 12">
    <name type="scientific">Phialemonium thermophilum</name>
    <dbReference type="NCBI Taxonomy" id="223376"/>
    <lineage>
        <taxon>Eukaryota</taxon>
        <taxon>Fungi</taxon>
        <taxon>Dikarya</taxon>
        <taxon>Ascomycota</taxon>
        <taxon>Pezizomycotina</taxon>
        <taxon>Sordariomycetes</taxon>
        <taxon>Sordariomycetidae</taxon>
        <taxon>Cephalothecales</taxon>
        <taxon>Cephalothecaceae</taxon>
        <taxon>Phialemonium</taxon>
    </lineage>
</organism>
<protein>
    <recommendedName>
        <fullName evidence="10">Sodium/calcium exchanger membrane region domain-containing protein</fullName>
    </recommendedName>
</protein>
<keyword evidence="7 9" id="KW-0472">Membrane</keyword>
<keyword evidence="3" id="KW-0813">Transport</keyword>
<dbReference type="InterPro" id="IPR044880">
    <property type="entry name" value="NCX_ion-bd_dom_sf"/>
</dbReference>
<reference evidence="11 12" key="1">
    <citation type="journal article" date="2024" name="Commun. Biol.">
        <title>Comparative genomic analysis of thermophilic fungi reveals convergent evolutionary adaptations and gene losses.</title>
        <authorList>
            <person name="Steindorff A.S."/>
            <person name="Aguilar-Pontes M.V."/>
            <person name="Robinson A.J."/>
            <person name="Andreopoulos B."/>
            <person name="LaButti K."/>
            <person name="Kuo A."/>
            <person name="Mondo S."/>
            <person name="Riley R."/>
            <person name="Otillar R."/>
            <person name="Haridas S."/>
            <person name="Lipzen A."/>
            <person name="Grimwood J."/>
            <person name="Schmutz J."/>
            <person name="Clum A."/>
            <person name="Reid I.D."/>
            <person name="Moisan M.C."/>
            <person name="Butler G."/>
            <person name="Nguyen T.T.M."/>
            <person name="Dewar K."/>
            <person name="Conant G."/>
            <person name="Drula E."/>
            <person name="Henrissat B."/>
            <person name="Hansel C."/>
            <person name="Singer S."/>
            <person name="Hutchinson M.I."/>
            <person name="de Vries R.P."/>
            <person name="Natvig D.O."/>
            <person name="Powell A.J."/>
            <person name="Tsang A."/>
            <person name="Grigoriev I.V."/>
        </authorList>
    </citation>
    <scope>NUCLEOTIDE SEQUENCE [LARGE SCALE GENOMIC DNA]</scope>
    <source>
        <strain evidence="11 12">ATCC 24622</strain>
    </source>
</reference>
<feature type="transmembrane region" description="Helical" evidence="9">
    <location>
        <begin position="29"/>
        <end position="48"/>
    </location>
</feature>
<comment type="caution">
    <text evidence="11">The sequence shown here is derived from an EMBL/GenBank/DDBJ whole genome shotgun (WGS) entry which is preliminary data.</text>
</comment>
<evidence type="ECO:0000256" key="9">
    <source>
        <dbReference type="SAM" id="Phobius"/>
    </source>
</evidence>
<evidence type="ECO:0000313" key="12">
    <source>
        <dbReference type="Proteomes" id="UP001586593"/>
    </source>
</evidence>
<sequence length="348" mass="38063">MAVVVFVVFDWLVLVGVLRLGGALLVTSNAFLFVAGLLSIIPLAYFIGQAVASISAQSSMGLGAAVNAFFSTVVEVFLYCVALVQGKGRLVEGSIMGSIFAGILFLPGVSMCFGALQRKTQRFNAQSAVVTATMLLFAVIGAFGPTLFYQIYGTHELNCLDCVNLGGPAHGPGGGIIRDCRRCYFSQTPALNDRFYIEAVRPYCYLAAGMLFLSYVIGLWFTLRTHAAVIWNYEIEEKRHEEQQQQQQQQQHQHQQHLPHHGTAAETTGADIRDSHLYKRILGQSLRQVGLHPKSDEPSSSDNRVASRDPRGRLPTSCRPSRPVTRAAARPCTSLASPRPRTTTSSTR</sequence>
<dbReference type="Pfam" id="PF01699">
    <property type="entry name" value="Na_Ca_ex"/>
    <property type="match status" value="1"/>
</dbReference>
<evidence type="ECO:0000256" key="8">
    <source>
        <dbReference type="SAM" id="MobiDB-lite"/>
    </source>
</evidence>
<evidence type="ECO:0000259" key="10">
    <source>
        <dbReference type="Pfam" id="PF01699"/>
    </source>
</evidence>
<dbReference type="EMBL" id="JAZHXJ010003176">
    <property type="protein sequence ID" value="KAL1835394.1"/>
    <property type="molecule type" value="Genomic_DNA"/>
</dbReference>
<keyword evidence="6" id="KW-0406">Ion transport</keyword>
<comment type="similarity">
    <text evidence="2">Belongs to the Ca(2+):cation antiporter (CaCA) (TC 2.A.19) family.</text>
</comment>
<evidence type="ECO:0000256" key="4">
    <source>
        <dbReference type="ARBA" id="ARBA00022692"/>
    </source>
</evidence>
<gene>
    <name evidence="11" type="ORF">VTK73DRAFT_5684</name>
</gene>
<proteinExistence type="inferred from homology"/>
<keyword evidence="5 9" id="KW-1133">Transmembrane helix</keyword>
<feature type="region of interest" description="Disordered" evidence="8">
    <location>
        <begin position="241"/>
        <end position="263"/>
    </location>
</feature>
<name>A0ABR3V0V0_9PEZI</name>
<feature type="transmembrane region" description="Helical" evidence="9">
    <location>
        <begin position="60"/>
        <end position="84"/>
    </location>
</feature>
<feature type="compositionally biased region" description="Low complexity" evidence="8">
    <location>
        <begin position="244"/>
        <end position="253"/>
    </location>
</feature>
<dbReference type="Proteomes" id="UP001586593">
    <property type="component" value="Unassembled WGS sequence"/>
</dbReference>
<comment type="subcellular location">
    <subcellularLocation>
        <location evidence="1">Endomembrane system</location>
        <topology evidence="1">Multi-pass membrane protein</topology>
    </subcellularLocation>
</comment>
<feature type="domain" description="Sodium/calcium exchanger membrane region" evidence="10">
    <location>
        <begin position="30"/>
        <end position="140"/>
    </location>
</feature>
<dbReference type="Gene3D" id="1.20.1420.30">
    <property type="entry name" value="NCX, central ion-binding region"/>
    <property type="match status" value="1"/>
</dbReference>
<dbReference type="PANTHER" id="PTHR31503">
    <property type="entry name" value="VACUOLAR CALCIUM ION TRANSPORTER"/>
    <property type="match status" value="1"/>
</dbReference>
<feature type="transmembrane region" description="Helical" evidence="9">
    <location>
        <begin position="205"/>
        <end position="223"/>
    </location>
</feature>
<evidence type="ECO:0000256" key="2">
    <source>
        <dbReference type="ARBA" id="ARBA00008170"/>
    </source>
</evidence>
<feature type="transmembrane region" description="Helical" evidence="9">
    <location>
        <begin position="128"/>
        <end position="148"/>
    </location>
</feature>
<evidence type="ECO:0000313" key="11">
    <source>
        <dbReference type="EMBL" id="KAL1835394.1"/>
    </source>
</evidence>
<dbReference type="InterPro" id="IPR004837">
    <property type="entry name" value="NaCa_Exmemb"/>
</dbReference>
<feature type="transmembrane region" description="Helical" evidence="9">
    <location>
        <begin position="96"/>
        <end position="116"/>
    </location>
</feature>
<feature type="compositionally biased region" description="Low complexity" evidence="8">
    <location>
        <begin position="337"/>
        <end position="348"/>
    </location>
</feature>
<accession>A0ABR3V0V0</accession>
<evidence type="ECO:0000256" key="6">
    <source>
        <dbReference type="ARBA" id="ARBA00023065"/>
    </source>
</evidence>
<dbReference type="InterPro" id="IPR004713">
    <property type="entry name" value="CaH_exchang"/>
</dbReference>
<feature type="region of interest" description="Disordered" evidence="8">
    <location>
        <begin position="288"/>
        <end position="348"/>
    </location>
</feature>